<evidence type="ECO:0000256" key="4">
    <source>
        <dbReference type="ARBA" id="ARBA00022741"/>
    </source>
</evidence>
<dbReference type="SMART" id="SM00304">
    <property type="entry name" value="HAMP"/>
    <property type="match status" value="1"/>
</dbReference>
<evidence type="ECO:0000256" key="5">
    <source>
        <dbReference type="ARBA" id="ARBA00022777"/>
    </source>
</evidence>
<keyword evidence="10" id="KW-0812">Transmembrane</keyword>
<evidence type="ECO:0000259" key="12">
    <source>
        <dbReference type="PROSITE" id="PS50885"/>
    </source>
</evidence>
<dbReference type="GO" id="GO:0005524">
    <property type="term" value="F:ATP binding"/>
    <property type="evidence" value="ECO:0007669"/>
    <property type="project" value="UniProtKB-UniRule"/>
</dbReference>
<feature type="domain" description="HAMP" evidence="12">
    <location>
        <begin position="476"/>
        <end position="528"/>
    </location>
</feature>
<keyword evidence="5 13" id="KW-0418">Kinase</keyword>
<evidence type="ECO:0000313" key="13">
    <source>
        <dbReference type="EMBL" id="PCD02672.1"/>
    </source>
</evidence>
<dbReference type="AlphaFoldDB" id="A0A2A4B3Y8"/>
<dbReference type="EMBL" id="NWMW01000002">
    <property type="protein sequence ID" value="PCD02672.1"/>
    <property type="molecule type" value="Genomic_DNA"/>
</dbReference>
<evidence type="ECO:0000256" key="10">
    <source>
        <dbReference type="SAM" id="Phobius"/>
    </source>
</evidence>
<dbReference type="EC" id="2.7.11.1" evidence="1"/>
<reference evidence="13 14" key="1">
    <citation type="submission" date="2017-09" db="EMBL/GenBank/DDBJ databases">
        <title>Sphingomonas spermidinifaciens 9NM-10, whole genome shotgun sequence.</title>
        <authorList>
            <person name="Feng G."/>
            <person name="Zhu H."/>
        </authorList>
    </citation>
    <scope>NUCLEOTIDE SEQUENCE [LARGE SCALE GENOMIC DNA]</scope>
    <source>
        <strain evidence="13 14">9NM-10</strain>
    </source>
</reference>
<comment type="catalytic activity">
    <reaction evidence="8">
        <text>L-seryl-[protein] + ATP = O-phospho-L-seryl-[protein] + ADP + H(+)</text>
        <dbReference type="Rhea" id="RHEA:17989"/>
        <dbReference type="Rhea" id="RHEA-COMP:9863"/>
        <dbReference type="Rhea" id="RHEA-COMP:11604"/>
        <dbReference type="ChEBI" id="CHEBI:15378"/>
        <dbReference type="ChEBI" id="CHEBI:29999"/>
        <dbReference type="ChEBI" id="CHEBI:30616"/>
        <dbReference type="ChEBI" id="CHEBI:83421"/>
        <dbReference type="ChEBI" id="CHEBI:456216"/>
        <dbReference type="EC" id="2.7.11.1"/>
    </reaction>
</comment>
<dbReference type="FunFam" id="1.10.510.10:FF:000021">
    <property type="entry name" value="Serine/threonine protein kinase"/>
    <property type="match status" value="1"/>
</dbReference>
<dbReference type="InterPro" id="IPR017441">
    <property type="entry name" value="Protein_kinase_ATP_BS"/>
</dbReference>
<evidence type="ECO:0000259" key="11">
    <source>
        <dbReference type="PROSITE" id="PS50011"/>
    </source>
</evidence>
<dbReference type="FunFam" id="3.30.200.20:FF:000035">
    <property type="entry name" value="Serine/threonine protein kinase Stk1"/>
    <property type="match status" value="1"/>
</dbReference>
<keyword evidence="2 13" id="KW-0723">Serine/threonine-protein kinase</keyword>
<name>A0A2A4B3Y8_9SPHN</name>
<dbReference type="GO" id="GO:0004674">
    <property type="term" value="F:protein serine/threonine kinase activity"/>
    <property type="evidence" value="ECO:0007669"/>
    <property type="project" value="UniProtKB-KW"/>
</dbReference>
<evidence type="ECO:0000256" key="8">
    <source>
        <dbReference type="ARBA" id="ARBA00048679"/>
    </source>
</evidence>
<dbReference type="PANTHER" id="PTHR43289:SF6">
    <property type="entry name" value="SERINE_THREONINE-PROTEIN KINASE NEKL-3"/>
    <property type="match status" value="1"/>
</dbReference>
<dbReference type="InterPro" id="IPR029151">
    <property type="entry name" value="Sensor-like_sf"/>
</dbReference>
<dbReference type="PANTHER" id="PTHR43289">
    <property type="entry name" value="MITOGEN-ACTIVATED PROTEIN KINASE KINASE KINASE 20-RELATED"/>
    <property type="match status" value="1"/>
</dbReference>
<keyword evidence="10" id="KW-1133">Transmembrane helix</keyword>
<gene>
    <name evidence="13" type="ORF">COC42_14885</name>
</gene>
<feature type="transmembrane region" description="Helical" evidence="10">
    <location>
        <begin position="291"/>
        <end position="311"/>
    </location>
</feature>
<dbReference type="GO" id="GO:0007165">
    <property type="term" value="P:signal transduction"/>
    <property type="evidence" value="ECO:0007669"/>
    <property type="project" value="InterPro"/>
</dbReference>
<comment type="catalytic activity">
    <reaction evidence="7">
        <text>L-threonyl-[protein] + ATP = O-phospho-L-threonyl-[protein] + ADP + H(+)</text>
        <dbReference type="Rhea" id="RHEA:46608"/>
        <dbReference type="Rhea" id="RHEA-COMP:11060"/>
        <dbReference type="Rhea" id="RHEA-COMP:11605"/>
        <dbReference type="ChEBI" id="CHEBI:15378"/>
        <dbReference type="ChEBI" id="CHEBI:30013"/>
        <dbReference type="ChEBI" id="CHEBI:30616"/>
        <dbReference type="ChEBI" id="CHEBI:61977"/>
        <dbReference type="ChEBI" id="CHEBI:456216"/>
        <dbReference type="EC" id="2.7.11.1"/>
    </reaction>
</comment>
<dbReference type="Proteomes" id="UP000218366">
    <property type="component" value="Unassembled WGS sequence"/>
</dbReference>
<dbReference type="SMART" id="SM00220">
    <property type="entry name" value="S_TKc"/>
    <property type="match status" value="1"/>
</dbReference>
<dbReference type="PROSITE" id="PS00107">
    <property type="entry name" value="PROTEIN_KINASE_ATP"/>
    <property type="match status" value="1"/>
</dbReference>
<proteinExistence type="predicted"/>
<dbReference type="OrthoDB" id="9801841at2"/>
<dbReference type="Pfam" id="PF00069">
    <property type="entry name" value="Pkinase"/>
    <property type="match status" value="1"/>
</dbReference>
<dbReference type="PROSITE" id="PS00108">
    <property type="entry name" value="PROTEIN_KINASE_ST"/>
    <property type="match status" value="1"/>
</dbReference>
<keyword evidence="4 9" id="KW-0547">Nucleotide-binding</keyword>
<comment type="caution">
    <text evidence="13">The sequence shown here is derived from an EMBL/GenBank/DDBJ whole genome shotgun (WGS) entry which is preliminary data.</text>
</comment>
<dbReference type="Gene3D" id="1.10.510.10">
    <property type="entry name" value="Transferase(Phosphotransferase) domain 1"/>
    <property type="match status" value="1"/>
</dbReference>
<evidence type="ECO:0000256" key="6">
    <source>
        <dbReference type="ARBA" id="ARBA00022840"/>
    </source>
</evidence>
<dbReference type="InterPro" id="IPR003660">
    <property type="entry name" value="HAMP_dom"/>
</dbReference>
<organism evidence="13 14">
    <name type="scientific">Sphingomonas spermidinifaciens</name>
    <dbReference type="NCBI Taxonomy" id="1141889"/>
    <lineage>
        <taxon>Bacteria</taxon>
        <taxon>Pseudomonadati</taxon>
        <taxon>Pseudomonadota</taxon>
        <taxon>Alphaproteobacteria</taxon>
        <taxon>Sphingomonadales</taxon>
        <taxon>Sphingomonadaceae</taxon>
        <taxon>Sphingomonas</taxon>
    </lineage>
</organism>
<dbReference type="Pfam" id="PF00672">
    <property type="entry name" value="HAMP"/>
    <property type="match status" value="1"/>
</dbReference>
<sequence length="549" mass="57652">MQTLGRYRIEALLGEGAMAEVYRAHDPDIGRAVAIKVLKPDFARDADLEARFLREARAAGALSHQNIATIYDAGQAQGIAYIAMELVEGQPLDALLDAQGRLPYERVLSIGRQLADALAYAHRAGIVHRDVKPSNILVSPDGRQVKLVDFGVARLGEGDAGQLGRTHAGQLVGTPRYMSPEQALGLPVDHRADLFSLGVVLYEMMTGKVAFPGTGLATIAIQIAQERVEPVGRIVGDCPPGLSFIIDKLLAKKPEARFQDGGALVAALDREIGHAQEAEPARRGIPLRIKLPLALAAVTALALGGSIASILDRQERALNRMAVVSGETIASFVTSNAAVLAADNAGLPAAEQDWAPLQAFVAAAARDANVREIVVADAGGTVRAATDPVRVGTRYAAPGGEGTFGHGATQAADQGRGPGIRFVRPIDYAGIEFGRVDLVLKRTALDGAVAQARTLLAVLAAVVMLAVLGVGYLSGALVARPLRRLRGALAEAAENGFALRISHRRRDEFGAAFDAFNRTAEAMETRLSAAPALPAPDLAATRIAAARAA</sequence>
<dbReference type="InterPro" id="IPR000719">
    <property type="entry name" value="Prot_kinase_dom"/>
</dbReference>
<dbReference type="SUPFAM" id="SSF103190">
    <property type="entry name" value="Sensory domain-like"/>
    <property type="match status" value="1"/>
</dbReference>
<dbReference type="Gene3D" id="3.30.200.20">
    <property type="entry name" value="Phosphorylase Kinase, domain 1"/>
    <property type="match status" value="1"/>
</dbReference>
<keyword evidence="10" id="KW-0472">Membrane</keyword>
<dbReference type="GO" id="GO:0016020">
    <property type="term" value="C:membrane"/>
    <property type="evidence" value="ECO:0007669"/>
    <property type="project" value="InterPro"/>
</dbReference>
<feature type="domain" description="Protein kinase" evidence="11">
    <location>
        <begin position="7"/>
        <end position="272"/>
    </location>
</feature>
<keyword evidence="6 9" id="KW-0067">ATP-binding</keyword>
<dbReference type="CDD" id="cd14014">
    <property type="entry name" value="STKc_PknB_like"/>
    <property type="match status" value="1"/>
</dbReference>
<feature type="binding site" evidence="9">
    <location>
        <position position="36"/>
    </location>
    <ligand>
        <name>ATP</name>
        <dbReference type="ChEBI" id="CHEBI:30616"/>
    </ligand>
</feature>
<feature type="transmembrane region" description="Helical" evidence="10">
    <location>
        <begin position="455"/>
        <end position="479"/>
    </location>
</feature>
<protein>
    <recommendedName>
        <fullName evidence="1">non-specific serine/threonine protein kinase</fullName>
        <ecNumber evidence="1">2.7.11.1</ecNumber>
    </recommendedName>
</protein>
<dbReference type="InterPro" id="IPR008271">
    <property type="entry name" value="Ser/Thr_kinase_AS"/>
</dbReference>
<evidence type="ECO:0000256" key="7">
    <source>
        <dbReference type="ARBA" id="ARBA00047899"/>
    </source>
</evidence>
<keyword evidence="14" id="KW-1185">Reference proteome</keyword>
<evidence type="ECO:0000256" key="9">
    <source>
        <dbReference type="PROSITE-ProRule" id="PRU10141"/>
    </source>
</evidence>
<evidence type="ECO:0000313" key="14">
    <source>
        <dbReference type="Proteomes" id="UP000218366"/>
    </source>
</evidence>
<evidence type="ECO:0000256" key="1">
    <source>
        <dbReference type="ARBA" id="ARBA00012513"/>
    </source>
</evidence>
<dbReference type="RefSeq" id="WP_096344048.1">
    <property type="nucleotide sequence ID" value="NZ_NWMW01000002.1"/>
</dbReference>
<dbReference type="InterPro" id="IPR011009">
    <property type="entry name" value="Kinase-like_dom_sf"/>
</dbReference>
<evidence type="ECO:0000256" key="3">
    <source>
        <dbReference type="ARBA" id="ARBA00022679"/>
    </source>
</evidence>
<keyword evidence="3" id="KW-0808">Transferase</keyword>
<dbReference type="Gene3D" id="6.10.340.10">
    <property type="match status" value="1"/>
</dbReference>
<accession>A0A2A4B3Y8</accession>
<evidence type="ECO:0000256" key="2">
    <source>
        <dbReference type="ARBA" id="ARBA00022527"/>
    </source>
</evidence>
<dbReference type="PROSITE" id="PS50011">
    <property type="entry name" value="PROTEIN_KINASE_DOM"/>
    <property type="match status" value="1"/>
</dbReference>
<dbReference type="SUPFAM" id="SSF158472">
    <property type="entry name" value="HAMP domain-like"/>
    <property type="match status" value="1"/>
</dbReference>
<dbReference type="CDD" id="cd06225">
    <property type="entry name" value="HAMP"/>
    <property type="match status" value="1"/>
</dbReference>
<dbReference type="SUPFAM" id="SSF56112">
    <property type="entry name" value="Protein kinase-like (PK-like)"/>
    <property type="match status" value="1"/>
</dbReference>
<dbReference type="PROSITE" id="PS50885">
    <property type="entry name" value="HAMP"/>
    <property type="match status" value="1"/>
</dbReference>
<dbReference type="Gene3D" id="3.30.450.20">
    <property type="entry name" value="PAS domain"/>
    <property type="match status" value="1"/>
</dbReference>